<feature type="compositionally biased region" description="Polar residues" evidence="1">
    <location>
        <begin position="16"/>
        <end position="36"/>
    </location>
</feature>
<organism evidence="3 4">
    <name type="scientific">Erinaceus europaeus</name>
    <name type="common">Western European hedgehog</name>
    <dbReference type="NCBI Taxonomy" id="9365"/>
    <lineage>
        <taxon>Eukaryota</taxon>
        <taxon>Metazoa</taxon>
        <taxon>Chordata</taxon>
        <taxon>Craniata</taxon>
        <taxon>Vertebrata</taxon>
        <taxon>Euteleostomi</taxon>
        <taxon>Mammalia</taxon>
        <taxon>Eutheria</taxon>
        <taxon>Laurasiatheria</taxon>
        <taxon>Eulipotyphla</taxon>
        <taxon>Erinaceidae</taxon>
        <taxon>Erinaceinae</taxon>
        <taxon>Erinaceus</taxon>
    </lineage>
</organism>
<keyword evidence="2" id="KW-1133">Transmembrane helix</keyword>
<evidence type="ECO:0000256" key="1">
    <source>
        <dbReference type="SAM" id="MobiDB-lite"/>
    </source>
</evidence>
<dbReference type="PANTHER" id="PTHR14385:SF0">
    <property type="entry name" value="C-X-C MOTIF CHEMOKINE 16"/>
    <property type="match status" value="1"/>
</dbReference>
<gene>
    <name evidence="4" type="primary">CXCL16</name>
</gene>
<feature type="compositionally biased region" description="Polar residues" evidence="1">
    <location>
        <begin position="147"/>
        <end position="158"/>
    </location>
</feature>
<dbReference type="PANTHER" id="PTHR14385">
    <property type="entry name" value="CXC CHEMOKINE LIGAND"/>
    <property type="match status" value="1"/>
</dbReference>
<dbReference type="InterPro" id="IPR026296">
    <property type="entry name" value="CXCL16"/>
</dbReference>
<keyword evidence="3" id="KW-1185">Reference proteome</keyword>
<keyword evidence="2" id="KW-0812">Transmembrane</keyword>
<evidence type="ECO:0000256" key="2">
    <source>
        <dbReference type="SAM" id="Phobius"/>
    </source>
</evidence>
<name>A0ABM3YII9_ERIEU</name>
<evidence type="ECO:0000313" key="4">
    <source>
        <dbReference type="RefSeq" id="XP_060060886.1"/>
    </source>
</evidence>
<sequence>MMTVSTTSECGRAYSGSMTQQQQHIPPHSTQVSVSPESAPLNISTAAWMYQPSTPLPSTQLSTFVAETSSLDRKFTRASGFTTSTMSHSLDATADHLKHQEEENLDPVAGPPVLVPVLSLLAIIFILISILLYVLLKKRQKSRQHFQGKNSPSKTQSLPGRDLAPRSPQVAIKLFQIDTS</sequence>
<feature type="region of interest" description="Disordered" evidence="1">
    <location>
        <begin position="144"/>
        <end position="167"/>
    </location>
</feature>
<keyword evidence="2" id="KW-0472">Membrane</keyword>
<dbReference type="RefSeq" id="XP_060060886.1">
    <property type="nucleotide sequence ID" value="XM_060204903.1"/>
</dbReference>
<dbReference type="GeneID" id="103113686"/>
<feature type="transmembrane region" description="Helical" evidence="2">
    <location>
        <begin position="113"/>
        <end position="136"/>
    </location>
</feature>
<dbReference type="Proteomes" id="UP001652624">
    <property type="component" value="Chromosome 12"/>
</dbReference>
<protein>
    <submittedName>
        <fullName evidence="4">C-X-C motif chemokine 16</fullName>
    </submittedName>
</protein>
<reference evidence="4" key="1">
    <citation type="submission" date="2025-08" db="UniProtKB">
        <authorList>
            <consortium name="RefSeq"/>
        </authorList>
    </citation>
    <scope>IDENTIFICATION</scope>
</reference>
<feature type="region of interest" description="Disordered" evidence="1">
    <location>
        <begin position="1"/>
        <end position="36"/>
    </location>
</feature>
<proteinExistence type="predicted"/>
<accession>A0ABM3YII9</accession>
<evidence type="ECO:0000313" key="3">
    <source>
        <dbReference type="Proteomes" id="UP001652624"/>
    </source>
</evidence>